<gene>
    <name evidence="2" type="ORF">PAC_16348</name>
</gene>
<organism evidence="2 3">
    <name type="scientific">Phialocephala subalpina</name>
    <dbReference type="NCBI Taxonomy" id="576137"/>
    <lineage>
        <taxon>Eukaryota</taxon>
        <taxon>Fungi</taxon>
        <taxon>Dikarya</taxon>
        <taxon>Ascomycota</taxon>
        <taxon>Pezizomycotina</taxon>
        <taxon>Leotiomycetes</taxon>
        <taxon>Helotiales</taxon>
        <taxon>Mollisiaceae</taxon>
        <taxon>Phialocephala</taxon>
        <taxon>Phialocephala fortinii species complex</taxon>
    </lineage>
</organism>
<protein>
    <submittedName>
        <fullName evidence="2">Uncharacterized protein</fullName>
    </submittedName>
</protein>
<feature type="coiled-coil region" evidence="1">
    <location>
        <begin position="389"/>
        <end position="430"/>
    </location>
</feature>
<keyword evidence="1" id="KW-0175">Coiled coil</keyword>
<name>A0A1L7XNC7_9HELO</name>
<proteinExistence type="predicted"/>
<feature type="coiled-coil region" evidence="1">
    <location>
        <begin position="98"/>
        <end position="234"/>
    </location>
</feature>
<dbReference type="Proteomes" id="UP000184330">
    <property type="component" value="Unassembled WGS sequence"/>
</dbReference>
<dbReference type="AlphaFoldDB" id="A0A1L7XNC7"/>
<evidence type="ECO:0000313" key="3">
    <source>
        <dbReference type="Proteomes" id="UP000184330"/>
    </source>
</evidence>
<reference evidence="2 3" key="1">
    <citation type="submission" date="2016-03" db="EMBL/GenBank/DDBJ databases">
        <authorList>
            <person name="Ploux O."/>
        </authorList>
    </citation>
    <scope>NUCLEOTIDE SEQUENCE [LARGE SCALE GENOMIC DNA]</scope>
    <source>
        <strain evidence="2 3">UAMH 11012</strain>
    </source>
</reference>
<keyword evidence="3" id="KW-1185">Reference proteome</keyword>
<evidence type="ECO:0000313" key="2">
    <source>
        <dbReference type="EMBL" id="CZR66447.1"/>
    </source>
</evidence>
<dbReference type="EMBL" id="FJOG01000037">
    <property type="protein sequence ID" value="CZR66447.1"/>
    <property type="molecule type" value="Genomic_DNA"/>
</dbReference>
<dbReference type="STRING" id="576137.A0A1L7XNC7"/>
<dbReference type="OrthoDB" id="3433915at2759"/>
<evidence type="ECO:0000256" key="1">
    <source>
        <dbReference type="SAM" id="Coils"/>
    </source>
</evidence>
<sequence>MAPVNRKWDAYQTLNITNRHDYGMTCVGLNRYGKRCRWDIPDDKYERVCSILDELETKAPSDAASSFSRLAQLSLCQDWHQNQAFTKIREWTAAVQEATQLYDRSSSLEDKIQELEEMLERETNRSRDMGQQIQAASERILSLNLHTIQQDSTLRQAKSDLSTEMDARKRAEKEAMQNQERFHKMVSDFESLKMKTTERIQLLREKKRKESEKLSKAEDALKYWQRAFQEKNQELHKLTTKSDWQSKEMKAMSLELEEVDASETVLLAQKFDLTYELEVERHRIVTIESKLATVTNDKDIALLEKGDLRQCLLEVDSAKDMLLEEQERLKLQRDIEAERSKRLDMEKSQVEQSHAALVESMKTMAAEFTTEQHAVEDLRKALEASKDGLLSAQAQLQIANEDLSRSKDELEGARADLAKTRREIEEGRRIATTKEGEMLAQIEALMQERGYANGHPFRIFFRRLIEKLICRAKSEDAETA</sequence>
<accession>A0A1L7XNC7</accession>